<dbReference type="Proteomes" id="UP000606194">
    <property type="component" value="Unassembled WGS sequence"/>
</dbReference>
<gene>
    <name evidence="6" type="primary">cfa</name>
    <name evidence="6" type="ORF">GCM10010269_65270</name>
</gene>
<dbReference type="InterPro" id="IPR029063">
    <property type="entry name" value="SAM-dependent_MTases_sf"/>
</dbReference>
<protein>
    <submittedName>
        <fullName evidence="6">Cyclopropane-fatty-acyl-phospholipid synthase</fullName>
    </submittedName>
</protein>
<organism evidence="6 7">
    <name type="scientific">Streptomyces humidus</name>
    <dbReference type="NCBI Taxonomy" id="52259"/>
    <lineage>
        <taxon>Bacteria</taxon>
        <taxon>Bacillati</taxon>
        <taxon>Actinomycetota</taxon>
        <taxon>Actinomycetes</taxon>
        <taxon>Kitasatosporales</taxon>
        <taxon>Streptomycetaceae</taxon>
        <taxon>Streptomyces</taxon>
    </lineage>
</organism>
<sequence>MRIVRPAAFFSRLAVVGPAGFGEAYMAGDWTSTDPAGLLTPVAARLTRPARRPATAFRRWADQSRPDTERNTVEGARSNIRRHYDLSNEFFALFLDPSMTYSCALFGPGDDLHAAQLRKIDRVLDLAGVGPGTRMLEIGTGWGALAVRAGLRGAEVTTLTLSPRQRDLARSRIAEAAVADRVTVLLRDYRETEGEYDAVVSVEMLEAVGAEYWPTYFAVLDRLLAPGGRAALQTITMPHDRMLATKDIRTWIQKYVFPGGQIPSLRAVEEALAPTTLRISGRHRMGDHYARTLALWRSRFLAREDIASFGFAPDFPRLWEFYLAYSEAGFRSGYLDLWQLRLTR</sequence>
<evidence type="ECO:0000313" key="7">
    <source>
        <dbReference type="Proteomes" id="UP000606194"/>
    </source>
</evidence>
<dbReference type="GO" id="GO:0008168">
    <property type="term" value="F:methyltransferase activity"/>
    <property type="evidence" value="ECO:0007669"/>
    <property type="project" value="UniProtKB-KW"/>
</dbReference>
<reference evidence="6" key="1">
    <citation type="journal article" date="2014" name="Int. J. Syst. Evol. Microbiol.">
        <title>Complete genome sequence of Corynebacterium casei LMG S-19264T (=DSM 44701T), isolated from a smear-ripened cheese.</title>
        <authorList>
            <consortium name="US DOE Joint Genome Institute (JGI-PGF)"/>
            <person name="Walter F."/>
            <person name="Albersmeier A."/>
            <person name="Kalinowski J."/>
            <person name="Ruckert C."/>
        </authorList>
    </citation>
    <scope>NUCLEOTIDE SEQUENCE</scope>
    <source>
        <strain evidence="6">JCM 4386</strain>
    </source>
</reference>
<evidence type="ECO:0000256" key="1">
    <source>
        <dbReference type="ARBA" id="ARBA00010815"/>
    </source>
</evidence>
<keyword evidence="4" id="KW-0949">S-adenosyl-L-methionine</keyword>
<dbReference type="Gene3D" id="3.40.50.150">
    <property type="entry name" value="Vaccinia Virus protein VP39"/>
    <property type="match status" value="1"/>
</dbReference>
<dbReference type="InterPro" id="IPR050723">
    <property type="entry name" value="CFA/CMAS"/>
</dbReference>
<dbReference type="SUPFAM" id="SSF53335">
    <property type="entry name" value="S-adenosyl-L-methionine-dependent methyltransferases"/>
    <property type="match status" value="1"/>
</dbReference>
<keyword evidence="3" id="KW-0808">Transferase</keyword>
<evidence type="ECO:0000256" key="3">
    <source>
        <dbReference type="ARBA" id="ARBA00022679"/>
    </source>
</evidence>
<dbReference type="RefSeq" id="WP_229878441.1">
    <property type="nucleotide sequence ID" value="NZ_BMTL01000033.1"/>
</dbReference>
<name>A0A918G3D8_9ACTN</name>
<evidence type="ECO:0000256" key="5">
    <source>
        <dbReference type="ARBA" id="ARBA00023098"/>
    </source>
</evidence>
<evidence type="ECO:0000313" key="6">
    <source>
        <dbReference type="EMBL" id="GGS17054.1"/>
    </source>
</evidence>
<proteinExistence type="inferred from homology"/>
<dbReference type="PIRSF" id="PIRSF003085">
    <property type="entry name" value="CMAS"/>
    <property type="match status" value="1"/>
</dbReference>
<accession>A0A918G3D8</accession>
<dbReference type="EMBL" id="BMTL01000033">
    <property type="protein sequence ID" value="GGS17054.1"/>
    <property type="molecule type" value="Genomic_DNA"/>
</dbReference>
<reference evidence="6" key="2">
    <citation type="submission" date="2020-09" db="EMBL/GenBank/DDBJ databases">
        <authorList>
            <person name="Sun Q."/>
            <person name="Ohkuma M."/>
        </authorList>
    </citation>
    <scope>NUCLEOTIDE SEQUENCE</scope>
    <source>
        <strain evidence="6">JCM 4386</strain>
    </source>
</reference>
<dbReference type="PANTHER" id="PTHR43667:SF2">
    <property type="entry name" value="FATTY ACID C-METHYL TRANSFERASE"/>
    <property type="match status" value="1"/>
</dbReference>
<dbReference type="AlphaFoldDB" id="A0A918G3D8"/>
<dbReference type="PANTHER" id="PTHR43667">
    <property type="entry name" value="CYCLOPROPANE-FATTY-ACYL-PHOSPHOLIPID SYNTHASE"/>
    <property type="match status" value="1"/>
</dbReference>
<comment type="caution">
    <text evidence="6">The sequence shown here is derived from an EMBL/GenBank/DDBJ whole genome shotgun (WGS) entry which is preliminary data.</text>
</comment>
<dbReference type="GO" id="GO:0032259">
    <property type="term" value="P:methylation"/>
    <property type="evidence" value="ECO:0007669"/>
    <property type="project" value="UniProtKB-KW"/>
</dbReference>
<dbReference type="CDD" id="cd02440">
    <property type="entry name" value="AdoMet_MTases"/>
    <property type="match status" value="1"/>
</dbReference>
<dbReference type="InterPro" id="IPR003333">
    <property type="entry name" value="CMAS"/>
</dbReference>
<dbReference type="GO" id="GO:0008610">
    <property type="term" value="P:lipid biosynthetic process"/>
    <property type="evidence" value="ECO:0007669"/>
    <property type="project" value="InterPro"/>
</dbReference>
<dbReference type="Pfam" id="PF02353">
    <property type="entry name" value="CMAS"/>
    <property type="match status" value="1"/>
</dbReference>
<keyword evidence="7" id="KW-1185">Reference proteome</keyword>
<evidence type="ECO:0000256" key="4">
    <source>
        <dbReference type="ARBA" id="ARBA00022691"/>
    </source>
</evidence>
<evidence type="ECO:0000256" key="2">
    <source>
        <dbReference type="ARBA" id="ARBA00022603"/>
    </source>
</evidence>
<keyword evidence="5" id="KW-0443">Lipid metabolism</keyword>
<comment type="similarity">
    <text evidence="1">Belongs to the CFA/CMAS family.</text>
</comment>
<keyword evidence="2" id="KW-0489">Methyltransferase</keyword>